<evidence type="ECO:0000313" key="3">
    <source>
        <dbReference type="Proteomes" id="UP001314170"/>
    </source>
</evidence>
<sequence length="92" mass="11361">MEFLFRIWLLEGSRARAKRSRYLAEGRRRRRKEMEEEEKRTRSERRGRRKRGREKGRLLWIENERKSLKYVRKAFVALKLSSARRLGMDHAK</sequence>
<protein>
    <submittedName>
        <fullName evidence="2">Uncharacterized protein</fullName>
    </submittedName>
</protein>
<name>A0AAV1QM94_9ROSI</name>
<gene>
    <name evidence="2" type="ORF">DCAF_LOCUS407</name>
</gene>
<proteinExistence type="predicted"/>
<dbReference type="Proteomes" id="UP001314170">
    <property type="component" value="Unassembled WGS sequence"/>
</dbReference>
<feature type="compositionally biased region" description="Basic residues" evidence="1">
    <location>
        <begin position="42"/>
        <end position="53"/>
    </location>
</feature>
<evidence type="ECO:0000313" key="2">
    <source>
        <dbReference type="EMBL" id="CAK7322796.1"/>
    </source>
</evidence>
<reference evidence="2 3" key="1">
    <citation type="submission" date="2024-01" db="EMBL/GenBank/DDBJ databases">
        <authorList>
            <person name="Waweru B."/>
        </authorList>
    </citation>
    <scope>NUCLEOTIDE SEQUENCE [LARGE SCALE GENOMIC DNA]</scope>
</reference>
<evidence type="ECO:0000256" key="1">
    <source>
        <dbReference type="SAM" id="MobiDB-lite"/>
    </source>
</evidence>
<feature type="compositionally biased region" description="Basic and acidic residues" evidence="1">
    <location>
        <begin position="22"/>
        <end position="41"/>
    </location>
</feature>
<organism evidence="2 3">
    <name type="scientific">Dovyalis caffra</name>
    <dbReference type="NCBI Taxonomy" id="77055"/>
    <lineage>
        <taxon>Eukaryota</taxon>
        <taxon>Viridiplantae</taxon>
        <taxon>Streptophyta</taxon>
        <taxon>Embryophyta</taxon>
        <taxon>Tracheophyta</taxon>
        <taxon>Spermatophyta</taxon>
        <taxon>Magnoliopsida</taxon>
        <taxon>eudicotyledons</taxon>
        <taxon>Gunneridae</taxon>
        <taxon>Pentapetalae</taxon>
        <taxon>rosids</taxon>
        <taxon>fabids</taxon>
        <taxon>Malpighiales</taxon>
        <taxon>Salicaceae</taxon>
        <taxon>Flacourtieae</taxon>
        <taxon>Dovyalis</taxon>
    </lineage>
</organism>
<dbReference type="EMBL" id="CAWUPB010000027">
    <property type="protein sequence ID" value="CAK7322796.1"/>
    <property type="molecule type" value="Genomic_DNA"/>
</dbReference>
<accession>A0AAV1QM94</accession>
<dbReference type="AlphaFoldDB" id="A0AAV1QM94"/>
<comment type="caution">
    <text evidence="2">The sequence shown here is derived from an EMBL/GenBank/DDBJ whole genome shotgun (WGS) entry which is preliminary data.</text>
</comment>
<feature type="region of interest" description="Disordered" evidence="1">
    <location>
        <begin position="15"/>
        <end position="53"/>
    </location>
</feature>
<keyword evidence="3" id="KW-1185">Reference proteome</keyword>